<dbReference type="PANTHER" id="PTHR11811">
    <property type="entry name" value="6-PHOSPHOGLUCONATE DEHYDROGENASE"/>
    <property type="match status" value="1"/>
</dbReference>
<evidence type="ECO:0000256" key="13">
    <source>
        <dbReference type="PIRSR" id="PIRSR000109-2"/>
    </source>
</evidence>
<evidence type="ECO:0000256" key="2">
    <source>
        <dbReference type="ARBA" id="ARBA00004874"/>
    </source>
</evidence>
<evidence type="ECO:0000256" key="6">
    <source>
        <dbReference type="ARBA" id="ARBA00018193"/>
    </source>
</evidence>
<evidence type="ECO:0000259" key="15">
    <source>
        <dbReference type="SMART" id="SM01350"/>
    </source>
</evidence>
<evidence type="ECO:0000256" key="11">
    <source>
        <dbReference type="ARBA" id="ARBA00048640"/>
    </source>
</evidence>
<sequence length="525" mass="55832">MGAKQSTNCGCSSAPSPPMSPPEPTPPPAKQPEGTADVGIVGLGVMGPNLALNLLDRGFTVAVWNLETEVMERFVAENAAKYGAHKILGAPTYEGFAALLKRPRKTLILVVAGKPTDMVIDNLMRVFEAGDVIVDTGNAHFKEQTQRAELVEARGMRFLGMGISGGAEGARKGPAFFPGGTRSVWEDIAPIVEAAAAKASDGRPCVTMCGVKGAGSCVKMFHNAGEYAVLALWGEAVAVMRSWGLSGASAREVLSKWKARGALDSYMLDITIEVVAKEALDGEPGLLLDKVADMIGSKGTGLWSVQEAMGVGEPVPSLSAAVTARQMSMVRDKRLAIHASIGSHCTPRVAVGNPLKRLQGEGAAPPGEYLEDLYWATYLAIVASYAQMFAAIRAVDSAFNLEISPNLPRIISTFRAGCILQGALLEPMTQAFAADPNLPNLICAFGPQLSEGLPAYRRTMARLAEAGQPAGVMSASLTYVETMTRTQLVDAQVVALQRDVFGRHGFYLLKDEKTLRNTDWPEMIP</sequence>
<dbReference type="PROSITE" id="PS00461">
    <property type="entry name" value="6PGD"/>
    <property type="match status" value="1"/>
</dbReference>
<dbReference type="AlphaFoldDB" id="A0A0M0K077"/>
<dbReference type="InterPro" id="IPR006184">
    <property type="entry name" value="6PGdom_BS"/>
</dbReference>
<dbReference type="InterPro" id="IPR006114">
    <property type="entry name" value="6PGDH_C"/>
</dbReference>
<keyword evidence="17" id="KW-1185">Reference proteome</keyword>
<dbReference type="Proteomes" id="UP000037460">
    <property type="component" value="Unassembled WGS sequence"/>
</dbReference>
<keyword evidence="7" id="KW-0521">NADP</keyword>
<feature type="domain" description="6-phosphogluconate dehydrogenase C-terminal" evidence="15">
    <location>
        <begin position="215"/>
        <end position="521"/>
    </location>
</feature>
<comment type="catalytic activity">
    <reaction evidence="11">
        <text>6-phospho-D-gluconate + NADP(+) = D-ribulose 5-phosphate + CO2 + NADPH</text>
        <dbReference type="Rhea" id="RHEA:10116"/>
        <dbReference type="ChEBI" id="CHEBI:16526"/>
        <dbReference type="ChEBI" id="CHEBI:57783"/>
        <dbReference type="ChEBI" id="CHEBI:58121"/>
        <dbReference type="ChEBI" id="CHEBI:58349"/>
        <dbReference type="ChEBI" id="CHEBI:58759"/>
        <dbReference type="EC" id="1.1.1.44"/>
    </reaction>
</comment>
<feature type="binding site" description="in other chain" evidence="13">
    <location>
        <position position="227"/>
    </location>
    <ligand>
        <name>substrate</name>
        <note>ligand shared between dimeric partners</note>
    </ligand>
</feature>
<dbReference type="EC" id="1.1.1.44" evidence="5"/>
<dbReference type="SMART" id="SM01350">
    <property type="entry name" value="6PGD"/>
    <property type="match status" value="1"/>
</dbReference>
<keyword evidence="10" id="KW-0570">Pentose shunt</keyword>
<proteinExistence type="inferred from homology"/>
<accession>A0A0M0K077</accession>
<feature type="binding site" description="in other chain" evidence="13">
    <location>
        <position position="138"/>
    </location>
    <ligand>
        <name>substrate</name>
        <note>ligand shared between dimeric partners</note>
    </ligand>
</feature>
<gene>
    <name evidence="16" type="ORF">Ctob_007706</name>
</gene>
<feature type="region of interest" description="Disordered" evidence="14">
    <location>
        <begin position="1"/>
        <end position="36"/>
    </location>
</feature>
<dbReference type="FunFam" id="1.10.1040.10:FF:000032">
    <property type="entry name" value="6-phosphogluconate dehydrogenase, decarboxylating"/>
    <property type="match status" value="1"/>
</dbReference>
<feature type="compositionally biased region" description="Pro residues" evidence="14">
    <location>
        <begin position="15"/>
        <end position="30"/>
    </location>
</feature>
<dbReference type="Pfam" id="PF00393">
    <property type="entry name" value="6PGD"/>
    <property type="match status" value="1"/>
</dbReference>
<feature type="active site" description="Proton acceptor" evidence="12">
    <location>
        <position position="219"/>
    </location>
</feature>
<dbReference type="GO" id="GO:0050661">
    <property type="term" value="F:NADP binding"/>
    <property type="evidence" value="ECO:0007669"/>
    <property type="project" value="InterPro"/>
</dbReference>
<evidence type="ECO:0000256" key="1">
    <source>
        <dbReference type="ARBA" id="ARBA00002526"/>
    </source>
</evidence>
<feature type="binding site" description="in other chain" evidence="13">
    <location>
        <position position="325"/>
    </location>
    <ligand>
        <name>substrate</name>
        <note>ligand shared between dimeric partners</note>
    </ligand>
</feature>
<keyword evidence="8" id="KW-0560">Oxidoreductase</keyword>
<dbReference type="SUPFAM" id="SSF48179">
    <property type="entry name" value="6-phosphogluconate dehydrogenase C-terminal domain-like"/>
    <property type="match status" value="1"/>
</dbReference>
<dbReference type="SUPFAM" id="SSF51735">
    <property type="entry name" value="NAD(P)-binding Rossmann-fold domains"/>
    <property type="match status" value="1"/>
</dbReference>
<dbReference type="GO" id="GO:0019521">
    <property type="term" value="P:D-gluconate metabolic process"/>
    <property type="evidence" value="ECO:0007669"/>
    <property type="project" value="UniProtKB-KW"/>
</dbReference>
<evidence type="ECO:0000313" key="17">
    <source>
        <dbReference type="Proteomes" id="UP000037460"/>
    </source>
</evidence>
<evidence type="ECO:0000256" key="12">
    <source>
        <dbReference type="PIRSR" id="PIRSR000109-1"/>
    </source>
</evidence>
<feature type="binding site" description="in other chain" evidence="13">
    <location>
        <begin position="164"/>
        <end position="166"/>
    </location>
    <ligand>
        <name>substrate</name>
        <note>ligand shared between dimeric partners</note>
    </ligand>
</feature>
<dbReference type="InterPro" id="IPR006115">
    <property type="entry name" value="6PGDH_NADP-bd"/>
</dbReference>
<reference evidence="17" key="1">
    <citation type="journal article" date="2015" name="PLoS Genet.">
        <title>Genome Sequence and Transcriptome Analyses of Chrysochromulina tobin: Metabolic Tools for Enhanced Algal Fitness in the Prominent Order Prymnesiales (Haptophyceae).</title>
        <authorList>
            <person name="Hovde B.T."/>
            <person name="Deodato C.R."/>
            <person name="Hunsperger H.M."/>
            <person name="Ryken S.A."/>
            <person name="Yost W."/>
            <person name="Jha R.K."/>
            <person name="Patterson J."/>
            <person name="Monnat R.J. Jr."/>
            <person name="Barlow S.B."/>
            <person name="Starkenburg S.R."/>
            <person name="Cattolico R.A."/>
        </authorList>
    </citation>
    <scope>NUCLEOTIDE SEQUENCE</scope>
    <source>
        <strain evidence="17">CCMP291</strain>
    </source>
</reference>
<feature type="compositionally biased region" description="Polar residues" evidence="14">
    <location>
        <begin position="1"/>
        <end position="11"/>
    </location>
</feature>
<dbReference type="InterPro" id="IPR008927">
    <property type="entry name" value="6-PGluconate_DH-like_C_sf"/>
</dbReference>
<comment type="subunit">
    <text evidence="4">Homodimer.</text>
</comment>
<dbReference type="InterPro" id="IPR006183">
    <property type="entry name" value="Pgluconate_DH"/>
</dbReference>
<comment type="pathway">
    <text evidence="2">Carbohydrate degradation; pentose phosphate pathway; D-ribulose 5-phosphate from D-glucose 6-phosphate (oxidative stage): step 3/3.</text>
</comment>
<dbReference type="Gene3D" id="3.40.50.720">
    <property type="entry name" value="NAD(P)-binding Rossmann-like Domain"/>
    <property type="match status" value="1"/>
</dbReference>
<name>A0A0M0K077_9EUKA</name>
<dbReference type="UniPathway" id="UPA00115">
    <property type="reaction ID" value="UER00410"/>
</dbReference>
<dbReference type="EMBL" id="JWZX01001807">
    <property type="protein sequence ID" value="KOO32296.1"/>
    <property type="molecule type" value="Genomic_DNA"/>
</dbReference>
<dbReference type="GO" id="GO:0006098">
    <property type="term" value="P:pentose-phosphate shunt"/>
    <property type="evidence" value="ECO:0007669"/>
    <property type="project" value="UniProtKB-UniPathway"/>
</dbReference>
<feature type="active site" description="Proton donor" evidence="12">
    <location>
        <position position="226"/>
    </location>
</feature>
<dbReference type="InterPro" id="IPR006113">
    <property type="entry name" value="6PGDH_Gnd/GntZ"/>
</dbReference>
<evidence type="ECO:0000256" key="10">
    <source>
        <dbReference type="ARBA" id="ARBA00023126"/>
    </source>
</evidence>
<feature type="binding site" description="in other chain" evidence="13">
    <location>
        <position position="298"/>
    </location>
    <ligand>
        <name>substrate</name>
        <note>ligand shared between dimeric partners</note>
    </ligand>
</feature>
<evidence type="ECO:0000256" key="4">
    <source>
        <dbReference type="ARBA" id="ARBA00011738"/>
    </source>
</evidence>
<feature type="binding site" evidence="13">
    <location>
        <position position="504"/>
    </location>
    <ligand>
        <name>substrate</name>
        <note>ligand shared between dimeric partners</note>
    </ligand>
</feature>
<dbReference type="Pfam" id="PF03446">
    <property type="entry name" value="NAD_binding_2"/>
    <property type="match status" value="1"/>
</dbReference>
<evidence type="ECO:0000313" key="16">
    <source>
        <dbReference type="EMBL" id="KOO32296.1"/>
    </source>
</evidence>
<feature type="binding site" description="in other chain" evidence="13">
    <location>
        <begin position="222"/>
        <end position="223"/>
    </location>
    <ligand>
        <name>substrate</name>
        <note>ligand shared between dimeric partners</note>
    </ligand>
</feature>
<dbReference type="InterPro" id="IPR013328">
    <property type="entry name" value="6PGD_dom2"/>
</dbReference>
<organism evidence="16 17">
    <name type="scientific">Chrysochromulina tobinii</name>
    <dbReference type="NCBI Taxonomy" id="1460289"/>
    <lineage>
        <taxon>Eukaryota</taxon>
        <taxon>Haptista</taxon>
        <taxon>Haptophyta</taxon>
        <taxon>Prymnesiophyceae</taxon>
        <taxon>Prymnesiales</taxon>
        <taxon>Chrysochromulinaceae</taxon>
        <taxon>Chrysochromulina</taxon>
    </lineage>
</organism>
<dbReference type="InterPro" id="IPR036291">
    <property type="entry name" value="NAD(P)-bd_dom_sf"/>
</dbReference>
<feature type="binding site" evidence="13">
    <location>
        <position position="498"/>
    </location>
    <ligand>
        <name>substrate</name>
        <note>ligand shared between dimeric partners</note>
    </ligand>
</feature>
<evidence type="ECO:0000256" key="9">
    <source>
        <dbReference type="ARBA" id="ARBA00023064"/>
    </source>
</evidence>
<dbReference type="Gene3D" id="1.20.5.320">
    <property type="entry name" value="6-Phosphogluconate Dehydrogenase, domain 3"/>
    <property type="match status" value="1"/>
</dbReference>
<evidence type="ECO:0000256" key="8">
    <source>
        <dbReference type="ARBA" id="ARBA00023002"/>
    </source>
</evidence>
<comment type="caution">
    <text evidence="16">The sequence shown here is derived from an EMBL/GenBank/DDBJ whole genome shotgun (WGS) entry which is preliminary data.</text>
</comment>
<evidence type="ECO:0000256" key="14">
    <source>
        <dbReference type="SAM" id="MobiDB-lite"/>
    </source>
</evidence>
<evidence type="ECO:0000256" key="7">
    <source>
        <dbReference type="ARBA" id="ARBA00022857"/>
    </source>
</evidence>
<comment type="similarity">
    <text evidence="3">Belongs to the 6-phosphogluconate dehydrogenase family.</text>
</comment>
<protein>
    <recommendedName>
        <fullName evidence="6">6-phosphogluconate dehydrogenase, decarboxylating</fullName>
        <ecNumber evidence="5">1.1.1.44</ecNumber>
    </recommendedName>
</protein>
<keyword evidence="9" id="KW-0311">Gluconate utilization</keyword>
<dbReference type="PRINTS" id="PR00076">
    <property type="entry name" value="6PGDHDRGNASE"/>
</dbReference>
<dbReference type="PIRSF" id="PIRSF000109">
    <property type="entry name" value="6PGD"/>
    <property type="match status" value="1"/>
</dbReference>
<evidence type="ECO:0000256" key="3">
    <source>
        <dbReference type="ARBA" id="ARBA00008419"/>
    </source>
</evidence>
<comment type="function">
    <text evidence="1">Catalyzes the oxidative decarboxylation of 6-phosphogluconate to ribulose 5-phosphate and CO(2), with concomitant reduction of NADP to NADPH.</text>
</comment>
<dbReference type="GO" id="GO:0004616">
    <property type="term" value="F:phosphogluconate dehydrogenase (decarboxylating) activity"/>
    <property type="evidence" value="ECO:0007669"/>
    <property type="project" value="UniProtKB-EC"/>
</dbReference>
<dbReference type="Gene3D" id="1.10.1040.10">
    <property type="entry name" value="N-(1-d-carboxylethyl)-l-norvaline Dehydrogenase, domain 2"/>
    <property type="match status" value="1"/>
</dbReference>
<evidence type="ECO:0000256" key="5">
    <source>
        <dbReference type="ARBA" id="ARBA00013011"/>
    </source>
</evidence>
<dbReference type="OrthoDB" id="434986at2759"/>